<keyword evidence="2" id="KW-1185">Reference proteome</keyword>
<dbReference type="Proteomes" id="UP001056120">
    <property type="component" value="Linkage Group LG10"/>
</dbReference>
<organism evidence="1 2">
    <name type="scientific">Smallanthus sonchifolius</name>
    <dbReference type="NCBI Taxonomy" id="185202"/>
    <lineage>
        <taxon>Eukaryota</taxon>
        <taxon>Viridiplantae</taxon>
        <taxon>Streptophyta</taxon>
        <taxon>Embryophyta</taxon>
        <taxon>Tracheophyta</taxon>
        <taxon>Spermatophyta</taxon>
        <taxon>Magnoliopsida</taxon>
        <taxon>eudicotyledons</taxon>
        <taxon>Gunneridae</taxon>
        <taxon>Pentapetalae</taxon>
        <taxon>asterids</taxon>
        <taxon>campanulids</taxon>
        <taxon>Asterales</taxon>
        <taxon>Asteraceae</taxon>
        <taxon>Asteroideae</taxon>
        <taxon>Heliantheae alliance</taxon>
        <taxon>Millerieae</taxon>
        <taxon>Smallanthus</taxon>
    </lineage>
</organism>
<reference evidence="2" key="1">
    <citation type="journal article" date="2022" name="Mol. Ecol. Resour.">
        <title>The genomes of chicory, endive, great burdock and yacon provide insights into Asteraceae palaeo-polyploidization history and plant inulin production.</title>
        <authorList>
            <person name="Fan W."/>
            <person name="Wang S."/>
            <person name="Wang H."/>
            <person name="Wang A."/>
            <person name="Jiang F."/>
            <person name="Liu H."/>
            <person name="Zhao H."/>
            <person name="Xu D."/>
            <person name="Zhang Y."/>
        </authorList>
    </citation>
    <scope>NUCLEOTIDE SEQUENCE [LARGE SCALE GENOMIC DNA]</scope>
    <source>
        <strain evidence="2">cv. Yunnan</strain>
    </source>
</reference>
<reference evidence="1 2" key="2">
    <citation type="journal article" date="2022" name="Mol. Ecol. Resour.">
        <title>The genomes of chicory, endive, great burdock and yacon provide insights into Asteraceae paleo-polyploidization history and plant inulin production.</title>
        <authorList>
            <person name="Fan W."/>
            <person name="Wang S."/>
            <person name="Wang H."/>
            <person name="Wang A."/>
            <person name="Jiang F."/>
            <person name="Liu H."/>
            <person name="Zhao H."/>
            <person name="Xu D."/>
            <person name="Zhang Y."/>
        </authorList>
    </citation>
    <scope>NUCLEOTIDE SEQUENCE [LARGE SCALE GENOMIC DNA]</scope>
    <source>
        <strain evidence="2">cv. Yunnan</strain>
        <tissue evidence="1">Leaves</tissue>
    </source>
</reference>
<accession>A0ACB9I5X3</accession>
<evidence type="ECO:0000313" key="2">
    <source>
        <dbReference type="Proteomes" id="UP001056120"/>
    </source>
</evidence>
<protein>
    <submittedName>
        <fullName evidence="1">Uncharacterized protein</fullName>
    </submittedName>
</protein>
<evidence type="ECO:0000313" key="1">
    <source>
        <dbReference type="EMBL" id="KAI3802968.1"/>
    </source>
</evidence>
<name>A0ACB9I5X3_9ASTR</name>
<proteinExistence type="predicted"/>
<comment type="caution">
    <text evidence="1">The sequence shown here is derived from an EMBL/GenBank/DDBJ whole genome shotgun (WGS) entry which is preliminary data.</text>
</comment>
<sequence length="862" mass="98694">MASTISYSPSSRKTFDVLLSYYGQGSRDNFVDDVLYALERRGISTDMVDLSAAGSGMSRLSFESSERSSVAVIIFCKDYSTTPRCLDELVKIMKLSKAIEGGGLNVLPVFYYVDPLEIRNSDWTFQDIRRSRPRVWKKSAKLWRQAIVELINLQGLTLNLNSKLDWDGLEEEIAKTIIRNIGLSSFDVNIVELVKPHTKNARFLKVNSEVYSTSKSSMANSSKLHNFGWTHDVFMSFRGEDTRKNFVDHLRAALEGYEIYTFNDNETLDRGKSIAPELLRAIEESAISVIIFSKNYASSTWCLDELVKIMSCHRMSGHIVFPVFYDVSPSDVRKQEGHFGERFARNYNTDKMEIWREALVEAANLSGWDLKSFANGHEATLYGLQHLQKLLLEDVTKEENLRVRSVVDGKHMLIKRLGRKKILLVLDDVDALSQLEALAGSFRVLEQKSLITISNERLWMHDLIQEMGKDIVRRMQPNEHGWRSRLWDPYEIADVLKENTGKEEIKAIVVGDLHEVDSMNISEAFRNMEKLRLLYFHAMTKEMTLRGSEYLPNELRWLTWNHFNLDSLPESFHANKLVGLEMPRSKIKQLWDRKDVKVLHKLKFLDLSYSKLTKTPDFNQIPNLERLNLGFCLNLLEVHTSVGVLERLVYLSLSGCSNLKHLPESLGNLVCLTELNVSYCMIEELPHTIGNLYNLVQLNLSYCQNLTSLPNTITRLYNLETLDLHHCLNLEEFPENLDGLERLENLIASSIGVRRLPDAISRLKCLKTLDLHHCLSIEMPLNLSAVCSEIGIQQNLAYLNLSCCIQLEEFPESMGNLENLSKLDLSHNMIQELPSSIGNLTKLIRLNLTYCQNLRRLPATTA</sequence>
<dbReference type="EMBL" id="CM042027">
    <property type="protein sequence ID" value="KAI3802968.1"/>
    <property type="molecule type" value="Genomic_DNA"/>
</dbReference>
<gene>
    <name evidence="1" type="ORF">L1987_31115</name>
</gene>